<keyword evidence="1" id="KW-0732">Signal</keyword>
<dbReference type="PANTHER" id="PTHR30290:SF65">
    <property type="entry name" value="MONOACYL PHOSPHATIDYLINOSITOL TETRAMANNOSIDE-BINDING PROTEIN LPQW-RELATED"/>
    <property type="match status" value="1"/>
</dbReference>
<feature type="signal peptide" evidence="1">
    <location>
        <begin position="1"/>
        <end position="33"/>
    </location>
</feature>
<organism evidence="3 4">
    <name type="scientific">Streptomyces lichenis</name>
    <dbReference type="NCBI Taxonomy" id="2306967"/>
    <lineage>
        <taxon>Bacteria</taxon>
        <taxon>Bacillati</taxon>
        <taxon>Actinomycetota</taxon>
        <taxon>Actinomycetes</taxon>
        <taxon>Kitasatosporales</taxon>
        <taxon>Streptomycetaceae</taxon>
        <taxon>Streptomyces</taxon>
    </lineage>
</organism>
<dbReference type="InterPro" id="IPR000914">
    <property type="entry name" value="SBP_5_dom"/>
</dbReference>
<dbReference type="Gene3D" id="3.40.190.10">
    <property type="entry name" value="Periplasmic binding protein-like II"/>
    <property type="match status" value="1"/>
</dbReference>
<proteinExistence type="predicted"/>
<dbReference type="Pfam" id="PF00496">
    <property type="entry name" value="SBP_bac_5"/>
    <property type="match status" value="1"/>
</dbReference>
<feature type="chain" id="PRO_5046507262" evidence="1">
    <location>
        <begin position="34"/>
        <end position="533"/>
    </location>
</feature>
<dbReference type="EMBL" id="JALPTH010000029">
    <property type="protein sequence ID" value="MCK8680678.1"/>
    <property type="molecule type" value="Genomic_DNA"/>
</dbReference>
<sequence>MKPPIPSTRSAKAVSACLSAALLVAGCGGVAPAGSTGGDAFSYAIRSDPGLLDPAQVQNTTTYTALSLAYDTLVHTGPDGRTVPGLAEKWSVTPASVTFTLRPGTTCSDGSPVTASTVAANVAHLTDPATKSPAYGVVVPEGLTAEADDAARTVTLSTPEPFAFILRSTRYLFVVCGAGLRDRALLRSGTSGSGPFRLTSAEPGQSYTFARREDYTWGPDGATTADPAMPGSVVLKVVGSEATAANLLLSHQLNGAQLTGPDRARVTGVPGITTSDQANGTQEFFFHQGAGHPGSDPAVRRALLQAVDLGSLGAIATGGTGRAPTGLVMAPRPCPGDTVTGRLPAYDPRAAASALDTAGWHRGPGGVRVKDGRRLTIRMIYGASSGETMAAAAEYLAEAWRTAGAEVRLRAVSDAAYAEVEAVTQDWDVNWAPLGVTLPTQLLGALSGPFTPDGGNFAHLTNTKYERLTAEASRLPDATGCALWQRSEHALLDSADIVPVVDKTVTTAAHSATFRITSGLFDPTSIRMTGGRT</sequence>
<reference evidence="3 4" key="1">
    <citation type="submission" date="2022-04" db="EMBL/GenBank/DDBJ databases">
        <title>Streptomyces sp. nov. LCR6-01 isolated from Lichen of Dirinaria sp.</title>
        <authorList>
            <person name="Kanchanasin P."/>
            <person name="Tanasupawat S."/>
            <person name="Phongsopitanun W."/>
        </authorList>
    </citation>
    <scope>NUCLEOTIDE SEQUENCE [LARGE SCALE GENOMIC DNA]</scope>
    <source>
        <strain evidence="3 4">LCR6-01</strain>
    </source>
</reference>
<comment type="caution">
    <text evidence="3">The sequence shown here is derived from an EMBL/GenBank/DDBJ whole genome shotgun (WGS) entry which is preliminary data.</text>
</comment>
<dbReference type="RefSeq" id="WP_248636500.1">
    <property type="nucleotide sequence ID" value="NZ_JALPTH010000029.1"/>
</dbReference>
<evidence type="ECO:0000259" key="2">
    <source>
        <dbReference type="Pfam" id="PF00496"/>
    </source>
</evidence>
<dbReference type="Gene3D" id="3.10.105.10">
    <property type="entry name" value="Dipeptide-binding Protein, Domain 3"/>
    <property type="match status" value="1"/>
</dbReference>
<dbReference type="Proteomes" id="UP001522868">
    <property type="component" value="Unassembled WGS sequence"/>
</dbReference>
<evidence type="ECO:0000313" key="3">
    <source>
        <dbReference type="EMBL" id="MCK8680678.1"/>
    </source>
</evidence>
<protein>
    <submittedName>
        <fullName evidence="3">ABC transporter substrate-binding protein</fullName>
    </submittedName>
</protein>
<dbReference type="PROSITE" id="PS51257">
    <property type="entry name" value="PROKAR_LIPOPROTEIN"/>
    <property type="match status" value="1"/>
</dbReference>
<dbReference type="InterPro" id="IPR039424">
    <property type="entry name" value="SBP_5"/>
</dbReference>
<gene>
    <name evidence="3" type="ORF">M1O15_25435</name>
</gene>
<feature type="domain" description="Solute-binding protein family 5" evidence="2">
    <location>
        <begin position="83"/>
        <end position="430"/>
    </location>
</feature>
<accession>A0ABT0IH79</accession>
<name>A0ABT0IH79_9ACTN</name>
<evidence type="ECO:0000256" key="1">
    <source>
        <dbReference type="SAM" id="SignalP"/>
    </source>
</evidence>
<dbReference type="InterPro" id="IPR030678">
    <property type="entry name" value="Peptide/Ni-bd"/>
</dbReference>
<evidence type="ECO:0000313" key="4">
    <source>
        <dbReference type="Proteomes" id="UP001522868"/>
    </source>
</evidence>
<dbReference type="PIRSF" id="PIRSF002741">
    <property type="entry name" value="MppA"/>
    <property type="match status" value="1"/>
</dbReference>
<dbReference type="SUPFAM" id="SSF53850">
    <property type="entry name" value="Periplasmic binding protein-like II"/>
    <property type="match status" value="1"/>
</dbReference>
<dbReference type="PANTHER" id="PTHR30290">
    <property type="entry name" value="PERIPLASMIC BINDING COMPONENT OF ABC TRANSPORTER"/>
    <property type="match status" value="1"/>
</dbReference>
<keyword evidence="4" id="KW-1185">Reference proteome</keyword>